<feature type="repeat" description="ANK" evidence="6">
    <location>
        <begin position="1406"/>
        <end position="1438"/>
    </location>
</feature>
<evidence type="ECO:0000256" key="7">
    <source>
        <dbReference type="SAM" id="MobiDB-lite"/>
    </source>
</evidence>
<sequence>MSDPDDASSDSASESSLTAGQPDAENILGTGDTGDAGVEVVAGDAAGDSHEGSSPQDGSNPTEGTALQESEGLRVVWTASDEDPDLLAFDYVVVPGVYGKGARYLEESWNSPGSGSSQWVVDHASSLPSTSGSRVLTFEYPSRHLFSGSRSREAIRSCALSLLRGLAALRKDEARKRVIMFIAHDLGGIIVKDALVAGALEDSSWQAVMDLTRVLVFCGCPHRTASIMDLEDRLCRFFFADYAADGINIRPSASSVASLATAVTEVNGLFVNSKVPLRSRIISIHSGSQRIESGINPVFDSYCATFGVPLERKIAEAPGEEAYPGLVEHLAIVANALTVKYGDSSLSLERTLLSLASPVPPMQSRMVPDAPVTQKPEFRVWHDSKGPQILYAYGSFGIRRAAEEIFFALDDEITSSGTTRITVLYFSFDRWDVRFDSMRDVASTFLTQLVCQYPRLTESAVVQRMVARLSKERCWTEEDLLYWFDMVWSNDQLDTVICVFNHFDECVKGSRDGFLKRFSQLARASEQTRKLVVTSHVHGSLLEELSDYPSTLLDLSQDAKQSSEHTMHLPPEVLPQEDLVRRQWDEIAILDPLVRNILLEQAKTRRDWPDRVSLADLFGPLNARGADQNQNNESLTLLLDRILNTAPQPKFMERILVWLLYAVRPLSVSELTAALEMESDSEVLVPSPESVQTVKHQLETRLAGLFGIDHCEIKVAHPQLRKVMMKPHDNAGELHMWEKIQETAHYDIASRCLDYLCQPKVQESITTTYHSSRSAFSTDSGNLCSYALQAWTYHFSRVPPGQGRTRLSEKFSSDNFACSLAMGHWALSNRVMRSPQPPETLFPIFAGLGLINIAAHEPRNESDRKHGLLEAAANGHGSSVKTILETAEFPESSLLEALVAAATTRDEDLLLSLVDNIVSKSSGSSSIAWPSGIIYRAAWLGLDRFLDRMLTLGCHSDPPAPWECPVPVSPLMDAVRNSHEAASRVLIKHGANVTFRTVFDRTVLHVAAWVGVPSVVKTVVELGNCDLEVKDKVNRTPLYWTSLFGHHEAAEFLLKSGADPMMGSPSGEWTPLVAAADGGLGRCVGLLLEKGANPNFPGPQGTALRYAAVNGHVDICRLLLDAKADPRSPEDDPPILTQVIEAATEESMLLDVFNLLVERGADVNAKVESESVLMHAAAHTHGSSFVRILLEHNADISHVDEEGQTVLHHVATDGELATLELLLERGGGSLVNCLSNDGLTPLYNTIGRPGAGLLRVLLENGADPDLSRSVGFTALMASAWFGHEASVELLLKHKATVDLTYTGEVDWVAGWSAFACAVGQSRPSVAKLLAENGADMQCKSAAGDPIIMKAAIQDDETLSTLLEFPTRIDIHASNADGDTALHLSNTNMNNFRRLVNAGADVNAVGSLETPISAAAHRGDMERVAYLLEHGADTSIGGKEPGSALERACCSSSIYAVEVLVEHKADVNQTSESKWGTALSAACFTRSGSSYTCSQIVKHLLEHGAEVNLRGGWLGYPLTVAAYNMDKSVLGILLEAGAQVDVRDPMGRSPIHLAALHGIDNLQTIIDAGGDIGATDATKRTALHWAAAAGRARAVERILSLSPDASVDLPDIDGWTALCWACMDPLTWVVGSSEEGEVADQLQVIRLLLQHGANRSVVVRLGDEKWTPLKIARFCNAPDEVLALLKNGLDGNDNTESEPSGEEYETKKGEHGKGTCDFCYLNIHGFAYKCSSCYNFDFCFKCYPHKELFHPPEHQFHTRGSEFMEEEANNSDDSSSDTSSSTDSDDSNSGE</sequence>
<feature type="repeat" description="ANK" evidence="6">
    <location>
        <begin position="1516"/>
        <end position="1544"/>
    </location>
</feature>
<evidence type="ECO:0000313" key="10">
    <source>
        <dbReference type="Proteomes" id="UP001174936"/>
    </source>
</evidence>
<proteinExistence type="predicted"/>
<dbReference type="SMART" id="SM00291">
    <property type="entry name" value="ZnF_ZZ"/>
    <property type="match status" value="1"/>
</dbReference>
<feature type="region of interest" description="Disordered" evidence="7">
    <location>
        <begin position="1759"/>
        <end position="1790"/>
    </location>
</feature>
<dbReference type="InterPro" id="IPR043145">
    <property type="entry name" value="Znf_ZZ_sf"/>
</dbReference>
<protein>
    <submittedName>
        <fullName evidence="9">Ankyrin repeat-containing domain protein</fullName>
    </submittedName>
</protein>
<keyword evidence="10" id="KW-1185">Reference proteome</keyword>
<dbReference type="InterPro" id="IPR036770">
    <property type="entry name" value="Ankyrin_rpt-contain_sf"/>
</dbReference>
<feature type="region of interest" description="Disordered" evidence="7">
    <location>
        <begin position="1687"/>
        <end position="1710"/>
    </location>
</feature>
<feature type="repeat" description="ANK" evidence="6">
    <location>
        <begin position="1168"/>
        <end position="1201"/>
    </location>
</feature>
<feature type="repeat" description="ANK" evidence="6">
    <location>
        <begin position="1202"/>
        <end position="1226"/>
    </location>
</feature>
<feature type="repeat" description="ANK" evidence="6">
    <location>
        <begin position="1237"/>
        <end position="1269"/>
    </location>
</feature>
<evidence type="ECO:0000256" key="4">
    <source>
        <dbReference type="ARBA" id="ARBA00022833"/>
    </source>
</evidence>
<feature type="repeat" description="ANK" evidence="6">
    <location>
        <begin position="1099"/>
        <end position="1131"/>
    </location>
</feature>
<dbReference type="SMART" id="SM00248">
    <property type="entry name" value="ANK"/>
    <property type="match status" value="21"/>
</dbReference>
<feature type="compositionally biased region" description="Acidic residues" evidence="7">
    <location>
        <begin position="1692"/>
        <end position="1702"/>
    </location>
</feature>
<accession>A0AA39Y626</accession>
<dbReference type="Gene3D" id="1.25.40.20">
    <property type="entry name" value="Ankyrin repeat-containing domain"/>
    <property type="match status" value="4"/>
</dbReference>
<organism evidence="9 10">
    <name type="scientific">Cercophora newfieldiana</name>
    <dbReference type="NCBI Taxonomy" id="92897"/>
    <lineage>
        <taxon>Eukaryota</taxon>
        <taxon>Fungi</taxon>
        <taxon>Dikarya</taxon>
        <taxon>Ascomycota</taxon>
        <taxon>Pezizomycotina</taxon>
        <taxon>Sordariomycetes</taxon>
        <taxon>Sordariomycetidae</taxon>
        <taxon>Sordariales</taxon>
        <taxon>Lasiosphaeriaceae</taxon>
        <taxon>Cercophora</taxon>
    </lineage>
</organism>
<dbReference type="PROSITE" id="PS50297">
    <property type="entry name" value="ANK_REP_REGION"/>
    <property type="match status" value="2"/>
</dbReference>
<dbReference type="PROSITE" id="PS50088">
    <property type="entry name" value="ANK_REPEAT"/>
    <property type="match status" value="6"/>
</dbReference>
<keyword evidence="3" id="KW-0863">Zinc-finger</keyword>
<dbReference type="Gene3D" id="3.30.60.90">
    <property type="match status" value="1"/>
</dbReference>
<evidence type="ECO:0000256" key="5">
    <source>
        <dbReference type="ARBA" id="ARBA00023043"/>
    </source>
</evidence>
<feature type="compositionally biased region" description="Low complexity" evidence="7">
    <location>
        <begin position="29"/>
        <end position="46"/>
    </location>
</feature>
<comment type="caution">
    <text evidence="9">The sequence shown here is derived from an EMBL/GenBank/DDBJ whole genome shotgun (WGS) entry which is preliminary data.</text>
</comment>
<feature type="region of interest" description="Disordered" evidence="7">
    <location>
        <begin position="1"/>
        <end position="70"/>
    </location>
</feature>
<name>A0AA39Y626_9PEZI</name>
<feature type="compositionally biased region" description="Polar residues" evidence="7">
    <location>
        <begin position="52"/>
        <end position="68"/>
    </location>
</feature>
<keyword evidence="1" id="KW-0479">Metal-binding</keyword>
<evidence type="ECO:0000259" key="8">
    <source>
        <dbReference type="SMART" id="SM00291"/>
    </source>
</evidence>
<reference evidence="9" key="1">
    <citation type="submission" date="2023-06" db="EMBL/GenBank/DDBJ databases">
        <title>Genome-scale phylogeny and comparative genomics of the fungal order Sordariales.</title>
        <authorList>
            <consortium name="Lawrence Berkeley National Laboratory"/>
            <person name="Hensen N."/>
            <person name="Bonometti L."/>
            <person name="Westerberg I."/>
            <person name="Brannstrom I.O."/>
            <person name="Guillou S."/>
            <person name="Cros-Aarteil S."/>
            <person name="Calhoun S."/>
            <person name="Haridas S."/>
            <person name="Kuo A."/>
            <person name="Mondo S."/>
            <person name="Pangilinan J."/>
            <person name="Riley R."/>
            <person name="Labutti K."/>
            <person name="Andreopoulos B."/>
            <person name="Lipzen A."/>
            <person name="Chen C."/>
            <person name="Yanf M."/>
            <person name="Daum C."/>
            <person name="Ng V."/>
            <person name="Clum A."/>
            <person name="Steindorff A."/>
            <person name="Ohm R."/>
            <person name="Martin F."/>
            <person name="Silar P."/>
            <person name="Natvig D."/>
            <person name="Lalanne C."/>
            <person name="Gautier V."/>
            <person name="Ament-Velasquez S.L."/>
            <person name="Kruys A."/>
            <person name="Hutchinson M.I."/>
            <person name="Powell A.J."/>
            <person name="Barry K."/>
            <person name="Miller A.N."/>
            <person name="Grigoriev I.V."/>
            <person name="Debuchy R."/>
            <person name="Gladieux P."/>
            <person name="Thoren M.H."/>
            <person name="Johannesson H."/>
        </authorList>
    </citation>
    <scope>NUCLEOTIDE SEQUENCE</scope>
    <source>
        <strain evidence="9">SMH2532-1</strain>
    </source>
</reference>
<dbReference type="Pfam" id="PF24883">
    <property type="entry name" value="NPHP3_N"/>
    <property type="match status" value="1"/>
</dbReference>
<evidence type="ECO:0000256" key="6">
    <source>
        <dbReference type="PROSITE-ProRule" id="PRU00023"/>
    </source>
</evidence>
<dbReference type="Pfam" id="PF12796">
    <property type="entry name" value="Ank_2"/>
    <property type="match status" value="5"/>
</dbReference>
<keyword evidence="2" id="KW-0677">Repeat</keyword>
<dbReference type="InterPro" id="IPR056884">
    <property type="entry name" value="NPHP3-like_N"/>
</dbReference>
<dbReference type="SUPFAM" id="SSF48403">
    <property type="entry name" value="Ankyrin repeat"/>
    <property type="match status" value="2"/>
</dbReference>
<feature type="domain" description="ZZ-type" evidence="8">
    <location>
        <begin position="1709"/>
        <end position="1751"/>
    </location>
</feature>
<feature type="compositionally biased region" description="Low complexity" evidence="7">
    <location>
        <begin position="1770"/>
        <end position="1781"/>
    </location>
</feature>
<dbReference type="SUPFAM" id="SSF57850">
    <property type="entry name" value="RING/U-box"/>
    <property type="match status" value="1"/>
</dbReference>
<evidence type="ECO:0000256" key="1">
    <source>
        <dbReference type="ARBA" id="ARBA00022723"/>
    </source>
</evidence>
<dbReference type="PANTHER" id="PTHR24198:SF165">
    <property type="entry name" value="ANKYRIN REPEAT-CONTAINING PROTEIN-RELATED"/>
    <property type="match status" value="1"/>
</dbReference>
<dbReference type="PANTHER" id="PTHR24198">
    <property type="entry name" value="ANKYRIN REPEAT AND PROTEIN KINASE DOMAIN-CONTAINING PROTEIN"/>
    <property type="match status" value="1"/>
</dbReference>
<dbReference type="Proteomes" id="UP001174936">
    <property type="component" value="Unassembled WGS sequence"/>
</dbReference>
<evidence type="ECO:0000313" key="9">
    <source>
        <dbReference type="EMBL" id="KAK0645716.1"/>
    </source>
</evidence>
<dbReference type="InterPro" id="IPR002110">
    <property type="entry name" value="Ankyrin_rpt"/>
</dbReference>
<dbReference type="CDD" id="cd02249">
    <property type="entry name" value="ZZ"/>
    <property type="match status" value="1"/>
</dbReference>
<evidence type="ECO:0000256" key="2">
    <source>
        <dbReference type="ARBA" id="ARBA00022737"/>
    </source>
</evidence>
<keyword evidence="5 6" id="KW-0040">ANK repeat</keyword>
<dbReference type="GO" id="GO:0008270">
    <property type="term" value="F:zinc ion binding"/>
    <property type="evidence" value="ECO:0007669"/>
    <property type="project" value="UniProtKB-KW"/>
</dbReference>
<dbReference type="InterPro" id="IPR000433">
    <property type="entry name" value="Znf_ZZ"/>
</dbReference>
<dbReference type="EMBL" id="JAULSV010000004">
    <property type="protein sequence ID" value="KAK0645716.1"/>
    <property type="molecule type" value="Genomic_DNA"/>
</dbReference>
<keyword evidence="4" id="KW-0862">Zinc</keyword>
<evidence type="ECO:0000256" key="3">
    <source>
        <dbReference type="ARBA" id="ARBA00022771"/>
    </source>
</evidence>
<gene>
    <name evidence="9" type="ORF">B0T16DRAFT_492810</name>
</gene>
<dbReference type="Pfam" id="PF00569">
    <property type="entry name" value="ZZ"/>
    <property type="match status" value="1"/>
</dbReference>